<evidence type="ECO:0000313" key="1">
    <source>
        <dbReference type="EMBL" id="GIY20753.1"/>
    </source>
</evidence>
<gene>
    <name evidence="1" type="ORF">CEXT_110271</name>
</gene>
<protein>
    <submittedName>
        <fullName evidence="1">Uncharacterized protein</fullName>
    </submittedName>
</protein>
<keyword evidence="2" id="KW-1185">Reference proteome</keyword>
<accession>A0AAV4REL8</accession>
<sequence length="156" mass="17352">MQCDFAIPAVAVLHLLSGHRRHSFLSSITAPPPPRRIEGGGLGEEGARNVSLWRKTIVSYVTLKKFAGKQRSKNKTLIDISAESATSNPQTASPEFNMTSLLFTLNILQNGITFETVSSERLLKIASEAASLFFWLIFNRINNRKKKRAMSASQKF</sequence>
<evidence type="ECO:0000313" key="2">
    <source>
        <dbReference type="Proteomes" id="UP001054945"/>
    </source>
</evidence>
<organism evidence="1 2">
    <name type="scientific">Caerostris extrusa</name>
    <name type="common">Bark spider</name>
    <name type="synonym">Caerostris bankana</name>
    <dbReference type="NCBI Taxonomy" id="172846"/>
    <lineage>
        <taxon>Eukaryota</taxon>
        <taxon>Metazoa</taxon>
        <taxon>Ecdysozoa</taxon>
        <taxon>Arthropoda</taxon>
        <taxon>Chelicerata</taxon>
        <taxon>Arachnida</taxon>
        <taxon>Araneae</taxon>
        <taxon>Araneomorphae</taxon>
        <taxon>Entelegynae</taxon>
        <taxon>Araneoidea</taxon>
        <taxon>Araneidae</taxon>
        <taxon>Caerostris</taxon>
    </lineage>
</organism>
<dbReference type="Proteomes" id="UP001054945">
    <property type="component" value="Unassembled WGS sequence"/>
</dbReference>
<comment type="caution">
    <text evidence="1">The sequence shown here is derived from an EMBL/GenBank/DDBJ whole genome shotgun (WGS) entry which is preliminary data.</text>
</comment>
<proteinExistence type="predicted"/>
<dbReference type="AlphaFoldDB" id="A0AAV4REL8"/>
<name>A0AAV4REL8_CAEEX</name>
<dbReference type="EMBL" id="BPLR01007932">
    <property type="protein sequence ID" value="GIY20753.1"/>
    <property type="molecule type" value="Genomic_DNA"/>
</dbReference>
<reference evidence="1 2" key="1">
    <citation type="submission" date="2021-06" db="EMBL/GenBank/DDBJ databases">
        <title>Caerostris extrusa draft genome.</title>
        <authorList>
            <person name="Kono N."/>
            <person name="Arakawa K."/>
        </authorList>
    </citation>
    <scope>NUCLEOTIDE SEQUENCE [LARGE SCALE GENOMIC DNA]</scope>
</reference>